<dbReference type="Pfam" id="PF01520">
    <property type="entry name" value="Amidase_3"/>
    <property type="match status" value="1"/>
</dbReference>
<feature type="domain" description="SH3b" evidence="4">
    <location>
        <begin position="29"/>
        <end position="91"/>
    </location>
</feature>
<dbReference type="Pfam" id="PF08239">
    <property type="entry name" value="SH3_3"/>
    <property type="match status" value="1"/>
</dbReference>
<keyword evidence="1" id="KW-0378">Hydrolase</keyword>
<dbReference type="PANTHER" id="PTHR30404:SF0">
    <property type="entry name" value="N-ACETYLMURAMOYL-L-ALANINE AMIDASE AMIC"/>
    <property type="match status" value="1"/>
</dbReference>
<comment type="caution">
    <text evidence="5">The sequence shown here is derived from an EMBL/GenBank/DDBJ whole genome shotgun (WGS) entry which is preliminary data.</text>
</comment>
<keyword evidence="2" id="KW-0961">Cell wall biogenesis/degradation</keyword>
<feature type="signal peptide" evidence="3">
    <location>
        <begin position="1"/>
        <end position="26"/>
    </location>
</feature>
<dbReference type="GO" id="GO:0009253">
    <property type="term" value="P:peptidoglycan catabolic process"/>
    <property type="evidence" value="ECO:0007669"/>
    <property type="project" value="InterPro"/>
</dbReference>
<dbReference type="SUPFAM" id="SSF53187">
    <property type="entry name" value="Zn-dependent exopeptidases"/>
    <property type="match status" value="1"/>
</dbReference>
<dbReference type="Gene3D" id="2.30.30.40">
    <property type="entry name" value="SH3 Domains"/>
    <property type="match status" value="1"/>
</dbReference>
<dbReference type="GO" id="GO:0008745">
    <property type="term" value="F:N-acetylmuramoyl-L-alanine amidase activity"/>
    <property type="evidence" value="ECO:0007669"/>
    <property type="project" value="InterPro"/>
</dbReference>
<evidence type="ECO:0000313" key="6">
    <source>
        <dbReference type="Proteomes" id="UP000319280"/>
    </source>
</evidence>
<dbReference type="EMBL" id="VJMZ01000001">
    <property type="protein sequence ID" value="TRM10890.1"/>
    <property type="molecule type" value="Genomic_DNA"/>
</dbReference>
<dbReference type="Proteomes" id="UP000319280">
    <property type="component" value="Unassembled WGS sequence"/>
</dbReference>
<dbReference type="PROSITE" id="PS51781">
    <property type="entry name" value="SH3B"/>
    <property type="match status" value="1"/>
</dbReference>
<evidence type="ECO:0000256" key="2">
    <source>
        <dbReference type="ARBA" id="ARBA00023316"/>
    </source>
</evidence>
<dbReference type="RefSeq" id="WP_142790119.1">
    <property type="nucleotide sequence ID" value="NZ_VJMZ01000001.1"/>
</dbReference>
<keyword evidence="3" id="KW-0732">Signal</keyword>
<evidence type="ECO:0000313" key="5">
    <source>
        <dbReference type="EMBL" id="TRM10890.1"/>
    </source>
</evidence>
<dbReference type="SMART" id="SM00287">
    <property type="entry name" value="SH3b"/>
    <property type="match status" value="1"/>
</dbReference>
<dbReference type="GO" id="GO:0071555">
    <property type="term" value="P:cell wall organization"/>
    <property type="evidence" value="ECO:0007669"/>
    <property type="project" value="UniProtKB-KW"/>
</dbReference>
<organism evidence="5 6">
    <name type="scientific">Lentibacillus cibarius</name>
    <dbReference type="NCBI Taxonomy" id="2583219"/>
    <lineage>
        <taxon>Bacteria</taxon>
        <taxon>Bacillati</taxon>
        <taxon>Bacillota</taxon>
        <taxon>Bacilli</taxon>
        <taxon>Bacillales</taxon>
        <taxon>Bacillaceae</taxon>
        <taxon>Lentibacillus</taxon>
    </lineage>
</organism>
<dbReference type="SMART" id="SM00646">
    <property type="entry name" value="Ami_3"/>
    <property type="match status" value="1"/>
</dbReference>
<sequence>MGKLRIFMMTIGILFLFALFSPTVHADDSNTYEVGTDSLHIRSGPSYDSAIIGTLVDGDRVTVFEEQYGWAQTYYGGQKAWVAGYYLIPAENTETSAEVAGSKAYSTKVIKAAKESSKELENYHIVLDPGHGGKDAGAIANNSVLEKNITLNTAISVAKELSEAGADVTLTRSDDTFIQLEDRVRISQTNETDAFISLHYNAFPLNGVNGFSTYYYADGEEQEFADDIQSALEQYLDLNSRGTRQNDYHVLRENSDLSILVELGFMTNPYDLSIIQTKEHRENVADGIVEGIMEYFNK</sequence>
<dbReference type="AlphaFoldDB" id="A0A549YG68"/>
<dbReference type="CDD" id="cd02696">
    <property type="entry name" value="MurNAc-LAA"/>
    <property type="match status" value="1"/>
</dbReference>
<feature type="chain" id="PRO_5022008814" evidence="3">
    <location>
        <begin position="27"/>
        <end position="298"/>
    </location>
</feature>
<keyword evidence="6" id="KW-1185">Reference proteome</keyword>
<protein>
    <submittedName>
        <fullName evidence="5">SH3 domain-containing protein</fullName>
    </submittedName>
</protein>
<evidence type="ECO:0000256" key="3">
    <source>
        <dbReference type="SAM" id="SignalP"/>
    </source>
</evidence>
<evidence type="ECO:0000256" key="1">
    <source>
        <dbReference type="ARBA" id="ARBA00022801"/>
    </source>
</evidence>
<accession>A0A549YG68</accession>
<dbReference type="InterPro" id="IPR002508">
    <property type="entry name" value="MurNAc-LAA_cat"/>
</dbReference>
<dbReference type="InterPro" id="IPR003646">
    <property type="entry name" value="SH3-like_bac-type"/>
</dbReference>
<dbReference type="PANTHER" id="PTHR30404">
    <property type="entry name" value="N-ACETYLMURAMOYL-L-ALANINE AMIDASE"/>
    <property type="match status" value="1"/>
</dbReference>
<gene>
    <name evidence="5" type="ORF">FH966_03680</name>
</gene>
<name>A0A549YG68_9BACI</name>
<proteinExistence type="predicted"/>
<evidence type="ECO:0000259" key="4">
    <source>
        <dbReference type="PROSITE" id="PS51781"/>
    </source>
</evidence>
<reference evidence="5 6" key="1">
    <citation type="submission" date="2019-07" db="EMBL/GenBank/DDBJ databases">
        <title>Genomic analysis of Lentibacillus sp. NKC851-2.</title>
        <authorList>
            <person name="Oh Y.J."/>
        </authorList>
    </citation>
    <scope>NUCLEOTIDE SEQUENCE [LARGE SCALE GENOMIC DNA]</scope>
    <source>
        <strain evidence="5 6">NKC851-2</strain>
    </source>
</reference>
<dbReference type="Gene3D" id="3.40.630.40">
    <property type="entry name" value="Zn-dependent exopeptidases"/>
    <property type="match status" value="1"/>
</dbReference>
<dbReference type="InterPro" id="IPR050695">
    <property type="entry name" value="N-acetylmuramoyl_amidase_3"/>
</dbReference>
<dbReference type="GO" id="GO:0030288">
    <property type="term" value="C:outer membrane-bounded periplasmic space"/>
    <property type="evidence" value="ECO:0007669"/>
    <property type="project" value="TreeGrafter"/>
</dbReference>